<evidence type="ECO:0008006" key="3">
    <source>
        <dbReference type="Google" id="ProtNLM"/>
    </source>
</evidence>
<comment type="caution">
    <text evidence="1">The sequence shown here is derived from an EMBL/GenBank/DDBJ whole genome shotgun (WGS) entry which is preliminary data.</text>
</comment>
<dbReference type="Proteomes" id="UP000555411">
    <property type="component" value="Unassembled WGS sequence"/>
</dbReference>
<dbReference type="SUPFAM" id="SSF55961">
    <property type="entry name" value="Bet v1-like"/>
    <property type="match status" value="1"/>
</dbReference>
<evidence type="ECO:0000313" key="2">
    <source>
        <dbReference type="Proteomes" id="UP000555411"/>
    </source>
</evidence>
<proteinExistence type="predicted"/>
<name>A0A842I8Q4_9RHOB</name>
<dbReference type="InterPro" id="IPR023393">
    <property type="entry name" value="START-like_dom_sf"/>
</dbReference>
<keyword evidence="2" id="KW-1185">Reference proteome</keyword>
<evidence type="ECO:0000313" key="1">
    <source>
        <dbReference type="EMBL" id="MBC2835747.1"/>
    </source>
</evidence>
<reference evidence="1 2" key="1">
    <citation type="journal article" date="2017" name="Int. J. Syst. Evol. Microbiol.">
        <title>Gemmobacter straminiformis sp. nov., isolated from an artificial fountain.</title>
        <authorList>
            <person name="Kang J.Y."/>
            <person name="Kim M.J."/>
            <person name="Chun J."/>
            <person name="Son K.P."/>
            <person name="Jahng K.Y."/>
        </authorList>
    </citation>
    <scope>NUCLEOTIDE SEQUENCE [LARGE SCALE GENOMIC DNA]</scope>
    <source>
        <strain evidence="1 2">CAM-8</strain>
    </source>
</reference>
<dbReference type="EMBL" id="JACLQD010000002">
    <property type="protein sequence ID" value="MBC2835747.1"/>
    <property type="molecule type" value="Genomic_DNA"/>
</dbReference>
<dbReference type="AlphaFoldDB" id="A0A842I8Q4"/>
<accession>A0A842I8Q4</accession>
<organism evidence="1 2">
    <name type="scientific">Paragemmobacter straminiformis</name>
    <dbReference type="NCBI Taxonomy" id="2045119"/>
    <lineage>
        <taxon>Bacteria</taxon>
        <taxon>Pseudomonadati</taxon>
        <taxon>Pseudomonadota</taxon>
        <taxon>Alphaproteobacteria</taxon>
        <taxon>Rhodobacterales</taxon>
        <taxon>Paracoccaceae</taxon>
        <taxon>Paragemmobacter</taxon>
    </lineage>
</organism>
<dbReference type="Gene3D" id="3.30.530.20">
    <property type="match status" value="1"/>
</dbReference>
<dbReference type="RefSeq" id="WP_185797326.1">
    <property type="nucleotide sequence ID" value="NZ_JACLQD010000002.1"/>
</dbReference>
<protein>
    <recommendedName>
        <fullName evidence="3">Activator of Hsp90 ATPase homolog 1-like protein</fullName>
    </recommendedName>
</protein>
<gene>
    <name evidence="1" type="ORF">H7F16_09550</name>
</gene>
<sequence length="144" mass="16061">MFAHLASVRLDVPFDHAFDCLSDGHRLGRWALGSMDLRPTGEPGLWRGTSLFDGSGAEVEIRPDRRLGLIDFYLGPAGARVPRVSIRVASGPDWGLPETACLVAMTTWRAGWMDDARWQRTCKTHELEVLLFKSQIEQGWKAAP</sequence>